<feature type="region of interest" description="Disordered" evidence="6">
    <location>
        <begin position="37"/>
        <end position="97"/>
    </location>
</feature>
<dbReference type="InterPro" id="IPR008271">
    <property type="entry name" value="Ser/Thr_kinase_AS"/>
</dbReference>
<reference evidence="10" key="1">
    <citation type="journal article" date="2014" name="Proc. Natl. Acad. Sci. U.S.A.">
        <title>Extensive sampling of basidiomycete genomes demonstrates inadequacy of the white-rot/brown-rot paradigm for wood decay fungi.</title>
        <authorList>
            <person name="Riley R."/>
            <person name="Salamov A.A."/>
            <person name="Brown D.W."/>
            <person name="Nagy L.G."/>
            <person name="Floudas D."/>
            <person name="Held B.W."/>
            <person name="Levasseur A."/>
            <person name="Lombard V."/>
            <person name="Morin E."/>
            <person name="Otillar R."/>
            <person name="Lindquist E.A."/>
            <person name="Sun H."/>
            <person name="LaButti K.M."/>
            <person name="Schmutz J."/>
            <person name="Jabbour D."/>
            <person name="Luo H."/>
            <person name="Baker S.E."/>
            <person name="Pisabarro A.G."/>
            <person name="Walton J.D."/>
            <person name="Blanchette R.A."/>
            <person name="Henrissat B."/>
            <person name="Martin F."/>
            <person name="Cullen D."/>
            <person name="Hibbett D.S."/>
            <person name="Grigoriev I.V."/>
        </authorList>
    </citation>
    <scope>NUCLEOTIDE SEQUENCE [LARGE SCALE GENOMIC DNA]</scope>
    <source>
        <strain evidence="10">MUCL 33604</strain>
    </source>
</reference>
<feature type="region of interest" description="Disordered" evidence="6">
    <location>
        <begin position="889"/>
        <end position="938"/>
    </location>
</feature>
<evidence type="ECO:0000256" key="4">
    <source>
        <dbReference type="ARBA" id="ARBA00022777"/>
    </source>
</evidence>
<keyword evidence="10" id="KW-1185">Reference proteome</keyword>
<dbReference type="SMART" id="SM00220">
    <property type="entry name" value="S_TKc"/>
    <property type="match status" value="1"/>
</dbReference>
<feature type="region of interest" description="Disordered" evidence="6">
    <location>
        <begin position="343"/>
        <end position="532"/>
    </location>
</feature>
<dbReference type="STRING" id="933084.A0A067QHK7"/>
<dbReference type="InterPro" id="IPR045270">
    <property type="entry name" value="STKc_AGC"/>
</dbReference>
<gene>
    <name evidence="9" type="ORF">JAAARDRAFT_53202</name>
</gene>
<dbReference type="OrthoDB" id="63267at2759"/>
<feature type="compositionally biased region" description="Polar residues" evidence="6">
    <location>
        <begin position="919"/>
        <end position="929"/>
    </location>
</feature>
<feature type="compositionally biased region" description="Basic and acidic residues" evidence="6">
    <location>
        <begin position="1169"/>
        <end position="1185"/>
    </location>
</feature>
<feature type="region of interest" description="Disordered" evidence="6">
    <location>
        <begin position="221"/>
        <end position="290"/>
    </location>
</feature>
<evidence type="ECO:0000256" key="2">
    <source>
        <dbReference type="ARBA" id="ARBA00022679"/>
    </source>
</evidence>
<evidence type="ECO:0000256" key="6">
    <source>
        <dbReference type="SAM" id="MobiDB-lite"/>
    </source>
</evidence>
<evidence type="ECO:0000313" key="10">
    <source>
        <dbReference type="Proteomes" id="UP000027265"/>
    </source>
</evidence>
<keyword evidence="3" id="KW-0547">Nucleotide-binding</keyword>
<feature type="domain" description="Protein kinase" evidence="7">
    <location>
        <begin position="541"/>
        <end position="850"/>
    </location>
</feature>
<feature type="compositionally biased region" description="Acidic residues" evidence="6">
    <location>
        <begin position="955"/>
        <end position="975"/>
    </location>
</feature>
<feature type="domain" description="AGC-kinase C-terminal" evidence="8">
    <location>
        <begin position="851"/>
        <end position="956"/>
    </location>
</feature>
<dbReference type="PROSITE" id="PS51285">
    <property type="entry name" value="AGC_KINASE_CTER"/>
    <property type="match status" value="1"/>
</dbReference>
<proteinExistence type="predicted"/>
<name>A0A067QHK7_9AGAM</name>
<dbReference type="InterPro" id="IPR000719">
    <property type="entry name" value="Prot_kinase_dom"/>
</dbReference>
<feature type="compositionally biased region" description="Low complexity" evidence="6">
    <location>
        <begin position="1025"/>
        <end position="1036"/>
    </location>
</feature>
<evidence type="ECO:0008006" key="11">
    <source>
        <dbReference type="Google" id="ProtNLM"/>
    </source>
</evidence>
<dbReference type="PROSITE" id="PS50011">
    <property type="entry name" value="PROTEIN_KINASE_DOM"/>
    <property type="match status" value="1"/>
</dbReference>
<accession>A0A067QHK7</accession>
<feature type="region of interest" description="Disordered" evidence="6">
    <location>
        <begin position="694"/>
        <end position="726"/>
    </location>
</feature>
<evidence type="ECO:0000259" key="8">
    <source>
        <dbReference type="PROSITE" id="PS51285"/>
    </source>
</evidence>
<dbReference type="PROSITE" id="PS00108">
    <property type="entry name" value="PROTEIN_KINASE_ST"/>
    <property type="match status" value="1"/>
</dbReference>
<dbReference type="InterPro" id="IPR011009">
    <property type="entry name" value="Kinase-like_dom_sf"/>
</dbReference>
<evidence type="ECO:0000256" key="3">
    <source>
        <dbReference type="ARBA" id="ARBA00022741"/>
    </source>
</evidence>
<dbReference type="FunFam" id="3.30.200.20:FF:000743">
    <property type="entry name" value="Non-specific serine/threonine protein kinase"/>
    <property type="match status" value="1"/>
</dbReference>
<feature type="compositionally biased region" description="Polar residues" evidence="6">
    <location>
        <begin position="356"/>
        <end position="366"/>
    </location>
</feature>
<dbReference type="Pfam" id="PF00069">
    <property type="entry name" value="Pkinase"/>
    <property type="match status" value="2"/>
</dbReference>
<organism evidence="9 10">
    <name type="scientific">Jaapia argillacea MUCL 33604</name>
    <dbReference type="NCBI Taxonomy" id="933084"/>
    <lineage>
        <taxon>Eukaryota</taxon>
        <taxon>Fungi</taxon>
        <taxon>Dikarya</taxon>
        <taxon>Basidiomycota</taxon>
        <taxon>Agaricomycotina</taxon>
        <taxon>Agaricomycetes</taxon>
        <taxon>Agaricomycetidae</taxon>
        <taxon>Jaapiales</taxon>
        <taxon>Jaapiaceae</taxon>
        <taxon>Jaapia</taxon>
    </lineage>
</organism>
<feature type="compositionally biased region" description="Basic and acidic residues" evidence="6">
    <location>
        <begin position="1052"/>
        <end position="1067"/>
    </location>
</feature>
<evidence type="ECO:0000313" key="9">
    <source>
        <dbReference type="EMBL" id="KDQ62977.1"/>
    </source>
</evidence>
<evidence type="ECO:0000256" key="1">
    <source>
        <dbReference type="ARBA" id="ARBA00022527"/>
    </source>
</evidence>
<keyword evidence="4" id="KW-0418">Kinase</keyword>
<feature type="compositionally biased region" description="Low complexity" evidence="6">
    <location>
        <begin position="696"/>
        <end position="708"/>
    </location>
</feature>
<protein>
    <recommendedName>
        <fullName evidence="11">Protein kinase domain-containing protein</fullName>
    </recommendedName>
</protein>
<feature type="compositionally biased region" description="Basic and acidic residues" evidence="6">
    <location>
        <begin position="903"/>
        <end position="913"/>
    </location>
</feature>
<dbReference type="Proteomes" id="UP000027265">
    <property type="component" value="Unassembled WGS sequence"/>
</dbReference>
<dbReference type="SUPFAM" id="SSF56112">
    <property type="entry name" value="Protein kinase-like (PK-like)"/>
    <property type="match status" value="1"/>
</dbReference>
<dbReference type="EMBL" id="KL197710">
    <property type="protein sequence ID" value="KDQ62977.1"/>
    <property type="molecule type" value="Genomic_DNA"/>
</dbReference>
<dbReference type="InterPro" id="IPR000961">
    <property type="entry name" value="AGC-kinase_C"/>
</dbReference>
<dbReference type="SMART" id="SM00133">
    <property type="entry name" value="S_TK_X"/>
    <property type="match status" value="1"/>
</dbReference>
<sequence>MTSVLAPVSQQQQHHRAQPSVSKTKFRTVFGFATVARSPIPHHPNGNGPSPSLRERRSIDITPPHLSHSTYSYRSKKKKSRVESRSVTGNSFFEPDSATEDASNYVQVDTATPSVDDMKNIENPGTRGFRKGLSRVDNQDGPWTVSVAENPHDPRSYSLYIKTATHNLTLTRTSLEIVELHNKLREAQPSVKLPTLPIDLSSLPSPPPKRKSAFLNTLSRLASPSSSKSGLGRQASGSRSHVVSASSSMPSGATTPVASPSHEISDPFGSIPGAMSNGRSMPTGGMPPHPNSNVTALASYLNTIANDQLLRVSRPWKRFVRVRTDDLESVRVERAIKRVRSDLAAHVSPKTPRATPETSTHVSEAESMTESEYDALMAANATTPESEQGQDKDSATAREEDIKEEDETDTAAEGKGADGIVRTPRSGMVELPDAPAAQSAPATNGHTDKPGAEASATTKETHDHPSRIRSHSADPTSRVSKLYESPSFTSSGEAASSVTLGDASSVSTTDGRRRRKKRSRSSDPNKELKKKSQRKVVIDDFEMVRVLGKGCAGKVLLVRHKSTTDVYALKAITKRHVLAHQELQHTLTEQAVLKRMAHEGTDPFVVKLWWSFHDKENLFLVMDFHPGGDLATQLARWGRLGRDRARFYAAEIVEGVEGLHAAGVIYRDLKPENILIGADGHIVLTDFGLSKEFPRRSSPATTPSTPSSSRREFYSSAPGTPTPVTPYWMKSENGKELSGWPGQAVGQHDSTSTFCGTAEYLAPEVIQGLPYSYEVDWWSFGTMLYEMLTGITPFWANNHSDMYVRVLQDELTFPDDRSMDQDTKSLIRGLLQRNPALRICEPRIKKHPYFSMIDWSHVYYKRYIPPYIPPIDPSNASDTQNFDDTFLEMEPVINDPNDNDGTDTDRDREHTDATDGDDSVSTPLQSRSPSLHPDEQSVDVFDGYSFKGRHSVIIDGDDEASSEEVTSEEEEEKEEEEKAPIQEEEAPATLPAKEVAITPVTPEPEVSPLPKEPVFSQEPAEIQIPESPVAASPEPSIMEVPIAEIPDIPEPVEPKNEPEPPKPKESVLSRTGLTRPIARFARARREKSGIPALDKYLSDAIDEDTEATEREEDDDWDFVEAGEGEERNGPRGPTLFARGVRDRYILALRKGATPNRSTPRSVSTQSTRSDVDRTDPADSPTSEKQRRGRTPGLTFRKHPRQFLRPKSPPSSNSSRSVATIKTTSVSNSATVSSRSIASTMSPSSSSGAVLPMAPSLKSKESQMSVASSPGGAESMNGDAHAHDHDEPGPSVIQKSPSQEEPEKQKNKKYKKYKEGAEKVLSLFAAPR</sequence>
<feature type="compositionally biased region" description="Polar residues" evidence="6">
    <location>
        <begin position="1"/>
        <end position="12"/>
    </location>
</feature>
<feature type="compositionally biased region" description="Basic and acidic residues" evidence="6">
    <location>
        <begin position="389"/>
        <end position="401"/>
    </location>
</feature>
<keyword evidence="5" id="KW-0067">ATP-binding</keyword>
<feature type="compositionally biased region" description="Acidic residues" evidence="6">
    <location>
        <begin position="1100"/>
        <end position="1123"/>
    </location>
</feature>
<feature type="compositionally biased region" description="Polar residues" evidence="6">
    <location>
        <begin position="486"/>
        <end position="509"/>
    </location>
</feature>
<keyword evidence="1" id="KW-0723">Serine/threonine-protein kinase</keyword>
<dbReference type="GO" id="GO:0004674">
    <property type="term" value="F:protein serine/threonine kinase activity"/>
    <property type="evidence" value="ECO:0007669"/>
    <property type="project" value="UniProtKB-KW"/>
</dbReference>
<dbReference type="GO" id="GO:0005524">
    <property type="term" value="F:ATP binding"/>
    <property type="evidence" value="ECO:0007669"/>
    <property type="project" value="UniProtKB-KW"/>
</dbReference>
<dbReference type="HOGENOM" id="CLU_007805_0_0_1"/>
<feature type="compositionally biased region" description="Pro residues" evidence="6">
    <location>
        <begin position="1001"/>
        <end position="1011"/>
    </location>
</feature>
<evidence type="ECO:0000259" key="7">
    <source>
        <dbReference type="PROSITE" id="PS50011"/>
    </source>
</evidence>
<dbReference type="Gene3D" id="3.30.200.20">
    <property type="entry name" value="Phosphorylase Kinase, domain 1"/>
    <property type="match status" value="2"/>
</dbReference>
<dbReference type="InParanoid" id="A0A067QHK7"/>
<dbReference type="Gene3D" id="1.10.510.10">
    <property type="entry name" value="Transferase(Phosphotransferase) domain 1"/>
    <property type="match status" value="2"/>
</dbReference>
<feature type="compositionally biased region" description="Polar residues" evidence="6">
    <location>
        <begin position="1154"/>
        <end position="1168"/>
    </location>
</feature>
<feature type="region of interest" description="Disordered" evidence="6">
    <location>
        <begin position="951"/>
        <end position="1313"/>
    </location>
</feature>
<evidence type="ECO:0000256" key="5">
    <source>
        <dbReference type="ARBA" id="ARBA00022840"/>
    </source>
</evidence>
<feature type="compositionally biased region" description="Low complexity" evidence="6">
    <location>
        <begin position="1209"/>
        <end position="1246"/>
    </location>
</feature>
<feature type="compositionally biased region" description="Low complexity" evidence="6">
    <location>
        <begin position="221"/>
        <end position="256"/>
    </location>
</feature>
<feature type="region of interest" description="Disordered" evidence="6">
    <location>
        <begin position="1"/>
        <end position="23"/>
    </location>
</feature>
<keyword evidence="2" id="KW-0808">Transferase</keyword>
<dbReference type="PANTHER" id="PTHR24351">
    <property type="entry name" value="RIBOSOMAL PROTEIN S6 KINASE"/>
    <property type="match status" value="1"/>
</dbReference>
<dbReference type="CDD" id="cd05123">
    <property type="entry name" value="STKc_AGC"/>
    <property type="match status" value="1"/>
</dbReference>